<dbReference type="InterPro" id="IPR027417">
    <property type="entry name" value="P-loop_NTPase"/>
</dbReference>
<organism evidence="6 7">
    <name type="scientific">Salicibibacter kimchii</name>
    <dbReference type="NCBI Taxonomy" id="2099786"/>
    <lineage>
        <taxon>Bacteria</taxon>
        <taxon>Bacillati</taxon>
        <taxon>Bacillota</taxon>
        <taxon>Bacilli</taxon>
        <taxon>Bacillales</taxon>
        <taxon>Bacillaceae</taxon>
        <taxon>Salicibibacter</taxon>
    </lineage>
</organism>
<keyword evidence="7" id="KW-1185">Reference proteome</keyword>
<evidence type="ECO:0000313" key="7">
    <source>
        <dbReference type="Proteomes" id="UP000252100"/>
    </source>
</evidence>
<dbReference type="InterPro" id="IPR003439">
    <property type="entry name" value="ABC_transporter-like_ATP-bd"/>
</dbReference>
<dbReference type="GO" id="GO:0016887">
    <property type="term" value="F:ATP hydrolysis activity"/>
    <property type="evidence" value="ECO:0007669"/>
    <property type="project" value="InterPro"/>
</dbReference>
<evidence type="ECO:0000259" key="5">
    <source>
        <dbReference type="PROSITE" id="PS50893"/>
    </source>
</evidence>
<dbReference type="InterPro" id="IPR017871">
    <property type="entry name" value="ABC_transporter-like_CS"/>
</dbReference>
<reference evidence="6 7" key="1">
    <citation type="journal article" date="2018" name="J. Microbiol.">
        <title>Salicibibacter kimchii gen. nov., sp. nov., a moderately halophilic and alkalitolerant bacterium in the family Bacillaceae, isolated from kimchi.</title>
        <authorList>
            <person name="Jang J.Y."/>
            <person name="Oh Y.J."/>
            <person name="Lim S.K."/>
            <person name="Park H.K."/>
            <person name="Lee C."/>
            <person name="Kim J.Y."/>
            <person name="Lee M.A."/>
            <person name="Choi H.J."/>
        </authorList>
    </citation>
    <scope>NUCLEOTIDE SEQUENCE [LARGE SCALE GENOMIC DNA]</scope>
    <source>
        <strain evidence="6 7">NKC1-1</strain>
    </source>
</reference>
<gene>
    <name evidence="6" type="ORF">DT065_01000</name>
</gene>
<dbReference type="AlphaFoldDB" id="A0A345C3L8"/>
<dbReference type="GO" id="GO:0005524">
    <property type="term" value="F:ATP binding"/>
    <property type="evidence" value="ECO:0007669"/>
    <property type="project" value="UniProtKB-KW"/>
</dbReference>
<keyword evidence="4 6" id="KW-0067">ATP-binding</keyword>
<protein>
    <submittedName>
        <fullName evidence="6">ABC transporter ATP-binding protein</fullName>
    </submittedName>
</protein>
<evidence type="ECO:0000256" key="2">
    <source>
        <dbReference type="ARBA" id="ARBA00022448"/>
    </source>
</evidence>
<dbReference type="PROSITE" id="PS00211">
    <property type="entry name" value="ABC_TRANSPORTER_1"/>
    <property type="match status" value="1"/>
</dbReference>
<dbReference type="OrthoDB" id="9804819at2"/>
<dbReference type="KEGG" id="rue:DT065_01000"/>
<evidence type="ECO:0000256" key="4">
    <source>
        <dbReference type="ARBA" id="ARBA00022840"/>
    </source>
</evidence>
<accession>A0A345C3L8</accession>
<comment type="similarity">
    <text evidence="1">Belongs to the ABC transporter superfamily.</text>
</comment>
<name>A0A345C3L8_9BACI</name>
<dbReference type="Pfam" id="PF00005">
    <property type="entry name" value="ABC_tran"/>
    <property type="match status" value="1"/>
</dbReference>
<dbReference type="SMART" id="SM00382">
    <property type="entry name" value="AAA"/>
    <property type="match status" value="1"/>
</dbReference>
<dbReference type="PROSITE" id="PS50893">
    <property type="entry name" value="ABC_TRANSPORTER_2"/>
    <property type="match status" value="1"/>
</dbReference>
<dbReference type="Proteomes" id="UP000252100">
    <property type="component" value="Chromosome"/>
</dbReference>
<dbReference type="PANTHER" id="PTHR43335">
    <property type="entry name" value="ABC TRANSPORTER, ATP-BINDING PROTEIN"/>
    <property type="match status" value="1"/>
</dbReference>
<keyword evidence="2" id="KW-0813">Transport</keyword>
<keyword evidence="3" id="KW-0547">Nucleotide-binding</keyword>
<dbReference type="Gene3D" id="3.40.50.300">
    <property type="entry name" value="P-loop containing nucleotide triphosphate hydrolases"/>
    <property type="match status" value="1"/>
</dbReference>
<dbReference type="PANTHER" id="PTHR43335:SF4">
    <property type="entry name" value="ABC TRANSPORTER, ATP-BINDING PROTEIN"/>
    <property type="match status" value="1"/>
</dbReference>
<sequence>MADNKPMMQVKNVSKVLGKKRAVNDVSFDIYPGEVFGLLGPNGAGKTTTIRMLVGLISMTKGQVLIKGASIEKDFEEAISQVGAIVENPEMYDYLTGYQNLLHYARMAGNVSEKRMYEIIELVGLENTISDKVKTYSLGMRQRLGLAQALIHSPSMLILDEPTNGLDPEGIREFRQHLKKLTKEEGISVLVSSHLLAEMELMCDRVGIIHHGKLVNVQSIHDFVETDLAVSITADRVDIADQVFKNAFPKHFCEAYEETIEVRIDYEQIPELIKCFVENEVKIYSVKTKSKTLEDTFLEWTGGQQIV</sequence>
<proteinExistence type="inferred from homology"/>
<evidence type="ECO:0000313" key="6">
    <source>
        <dbReference type="EMBL" id="AXF57799.1"/>
    </source>
</evidence>
<dbReference type="SUPFAM" id="SSF52540">
    <property type="entry name" value="P-loop containing nucleoside triphosphate hydrolases"/>
    <property type="match status" value="1"/>
</dbReference>
<feature type="domain" description="ABC transporter" evidence="5">
    <location>
        <begin position="8"/>
        <end position="236"/>
    </location>
</feature>
<dbReference type="EMBL" id="CP031092">
    <property type="protein sequence ID" value="AXF57799.1"/>
    <property type="molecule type" value="Genomic_DNA"/>
</dbReference>
<evidence type="ECO:0000256" key="1">
    <source>
        <dbReference type="ARBA" id="ARBA00005417"/>
    </source>
</evidence>
<dbReference type="InterPro" id="IPR003593">
    <property type="entry name" value="AAA+_ATPase"/>
</dbReference>
<evidence type="ECO:0000256" key="3">
    <source>
        <dbReference type="ARBA" id="ARBA00022741"/>
    </source>
</evidence>